<feature type="short sequence motif" description="GyrA-box" evidence="8">
    <location>
        <begin position="523"/>
        <end position="529"/>
    </location>
</feature>
<dbReference type="PANTHER" id="PTHR43493">
    <property type="entry name" value="DNA GYRASE/TOPOISOMERASE SUBUNIT A"/>
    <property type="match status" value="1"/>
</dbReference>
<dbReference type="EMBL" id="QRYV01000102">
    <property type="protein sequence ID" value="RGV03697.1"/>
    <property type="molecule type" value="Genomic_DNA"/>
</dbReference>
<dbReference type="NCBIfam" id="NF004044">
    <property type="entry name" value="PRK05561.1"/>
    <property type="match status" value="1"/>
</dbReference>
<dbReference type="HAMAP" id="MF_01897">
    <property type="entry name" value="GyrA"/>
    <property type="match status" value="1"/>
</dbReference>
<dbReference type="GO" id="GO:0005524">
    <property type="term" value="F:ATP binding"/>
    <property type="evidence" value="ECO:0007669"/>
    <property type="project" value="UniProtKB-UniRule"/>
</dbReference>
<dbReference type="PANTHER" id="PTHR43493:SF5">
    <property type="entry name" value="DNA GYRASE SUBUNIT A, CHLOROPLASTIC_MITOCHONDRIAL"/>
    <property type="match status" value="1"/>
</dbReference>
<comment type="subunit">
    <text evidence="8">Heterotetramer, composed of two GyrA and two GyrB chains. In the heterotetramer, GyrA contains the active site tyrosine that forms a transient covalent intermediate with DNA, while GyrB binds cofactors and catalyzes ATP hydrolysis.</text>
</comment>
<reference evidence="14 15" key="2">
    <citation type="submission" date="2018-08" db="EMBL/GenBank/DDBJ databases">
        <title>A genome reference for cultivated species of the human gut microbiota.</title>
        <authorList>
            <person name="Zou Y."/>
            <person name="Xue W."/>
            <person name="Luo G."/>
        </authorList>
    </citation>
    <scope>NUCLEOTIDE SEQUENCE [LARGE SCALE GENOMIC DNA]</scope>
    <source>
        <strain evidence="14 15">AF14-7</strain>
    </source>
</reference>
<organism evidence="14 15">
    <name type="scientific">Bacteroides xylanisolvens</name>
    <dbReference type="NCBI Taxonomy" id="371601"/>
    <lineage>
        <taxon>Bacteria</taxon>
        <taxon>Pseudomonadati</taxon>
        <taxon>Bacteroidota</taxon>
        <taxon>Bacteroidia</taxon>
        <taxon>Bacteroidales</taxon>
        <taxon>Bacteroidaceae</taxon>
        <taxon>Bacteroides</taxon>
    </lineage>
</organism>
<dbReference type="CDD" id="cd00187">
    <property type="entry name" value="TOP4c"/>
    <property type="match status" value="1"/>
</dbReference>
<dbReference type="Proteomes" id="UP000327007">
    <property type="component" value="Unassembled WGS sequence"/>
</dbReference>
<dbReference type="InterPro" id="IPR035516">
    <property type="entry name" value="Gyrase/topoIV_suA_C"/>
</dbReference>
<reference evidence="12" key="5">
    <citation type="submission" date="2019-09" db="EMBL/GenBank/DDBJ databases">
        <authorList>
            <person name="Ross B.D."/>
            <person name="Verster A.J."/>
            <person name="Radey M.C."/>
            <person name="Schmidtke D.T."/>
            <person name="Pope C.E."/>
            <person name="Hoffman L.R."/>
            <person name="Hajjar A.M."/>
            <person name="Peterson S.B."/>
            <person name="Borenstein E."/>
            <person name="Mougous J.D."/>
        </authorList>
    </citation>
    <scope>NUCLEOTIDE SEQUENCE</scope>
    <source>
        <strain evidence="12">H204</strain>
    </source>
</reference>
<dbReference type="GO" id="GO:0003677">
    <property type="term" value="F:DNA binding"/>
    <property type="evidence" value="ECO:0007669"/>
    <property type="project" value="UniProtKB-UniRule"/>
</dbReference>
<evidence type="ECO:0000256" key="1">
    <source>
        <dbReference type="ARBA" id="ARBA00000185"/>
    </source>
</evidence>
<dbReference type="InterPro" id="IPR013758">
    <property type="entry name" value="Topo_IIA_A/C_ab"/>
</dbReference>
<dbReference type="PROSITE" id="PS52040">
    <property type="entry name" value="TOPO_IIA"/>
    <property type="match status" value="1"/>
</dbReference>
<keyword evidence="5 8" id="KW-0799">Topoisomerase</keyword>
<dbReference type="InterPro" id="IPR006691">
    <property type="entry name" value="GyrA/parC_rep"/>
</dbReference>
<reference evidence="13 17" key="4">
    <citation type="journal article" date="2019" name="Nat. Med.">
        <title>A library of human gut bacterial isolates paired with longitudinal multiomics data enables mechanistic microbiome research.</title>
        <authorList>
            <person name="Poyet M."/>
            <person name="Groussin M."/>
            <person name="Gibbons S.M."/>
            <person name="Avila-Pacheco J."/>
            <person name="Jiang X."/>
            <person name="Kearney S.M."/>
            <person name="Perrotta A.R."/>
            <person name="Berdy B."/>
            <person name="Zhao S."/>
            <person name="Lieberman T.D."/>
            <person name="Swanson P.K."/>
            <person name="Smith M."/>
            <person name="Roesemann S."/>
            <person name="Alexander J.E."/>
            <person name="Rich S.A."/>
            <person name="Livny J."/>
            <person name="Vlamakis H."/>
            <person name="Clish C."/>
            <person name="Bullock K."/>
            <person name="Deik A."/>
            <person name="Scott J."/>
            <person name="Pierce K.A."/>
            <person name="Xavier R.J."/>
            <person name="Alm E.J."/>
        </authorList>
    </citation>
    <scope>NUCLEOTIDE SEQUENCE [LARGE SCALE GENOMIC DNA]</scope>
    <source>
        <strain evidence="13 17">BIOML-A7</strain>
    </source>
</reference>
<dbReference type="FunFam" id="2.120.10.90:FF:000006">
    <property type="entry name" value="DNA gyrase subunit A"/>
    <property type="match status" value="1"/>
</dbReference>
<keyword evidence="8" id="KW-0963">Cytoplasm</keyword>
<dbReference type="InterPro" id="IPR013760">
    <property type="entry name" value="Topo_IIA-like_dom_sf"/>
</dbReference>
<dbReference type="SUPFAM" id="SSF56719">
    <property type="entry name" value="Type II DNA topoisomerase"/>
    <property type="match status" value="1"/>
</dbReference>
<reference evidence="12" key="3">
    <citation type="journal article" date="2019" name="bioRxiv">
        <title>Acquired interbacterial defense systems protect against interspecies antagonism in the human gut microbiome.</title>
        <authorList>
            <person name="Ross B.D."/>
            <person name="Verster A.J."/>
            <person name="Radey M.C."/>
            <person name="Schmidtke D.T."/>
            <person name="Pope C.E."/>
            <person name="Hoffman L.R."/>
            <person name="Hajjar A.M."/>
            <person name="Peterson S.B."/>
            <person name="Borenstein E."/>
            <person name="Mougous J.D."/>
        </authorList>
    </citation>
    <scope>NUCLEOTIDE SEQUENCE</scope>
    <source>
        <strain evidence="12">H204</strain>
    </source>
</reference>
<evidence type="ECO:0000256" key="3">
    <source>
        <dbReference type="ARBA" id="ARBA00022741"/>
    </source>
</evidence>
<dbReference type="InterPro" id="IPR050220">
    <property type="entry name" value="Type_II_DNA_Topoisomerases"/>
</dbReference>
<evidence type="ECO:0000256" key="7">
    <source>
        <dbReference type="ARBA" id="ARBA00023235"/>
    </source>
</evidence>
<keyword evidence="3 8" id="KW-0547">Nucleotide-binding</keyword>
<dbReference type="Pfam" id="PF00521">
    <property type="entry name" value="DNA_topoisoIV"/>
    <property type="match status" value="1"/>
</dbReference>
<dbReference type="AlphaFoldDB" id="A0A412VEE6"/>
<feature type="domain" description="Topo IIA-type catalytic" evidence="11">
    <location>
        <begin position="33"/>
        <end position="501"/>
    </location>
</feature>
<dbReference type="EC" id="5.6.2.2" evidence="8"/>
<dbReference type="Gene3D" id="2.120.10.90">
    <property type="entry name" value="DNA gyrase/topoisomerase IV, subunit A, C-terminal"/>
    <property type="match status" value="1"/>
</dbReference>
<evidence type="ECO:0000259" key="11">
    <source>
        <dbReference type="PROSITE" id="PS52040"/>
    </source>
</evidence>
<evidence type="ECO:0000313" key="17">
    <source>
        <dbReference type="Proteomes" id="UP000471447"/>
    </source>
</evidence>
<sequence length="858" mass="96902">MLEQDRIIKINIEEEMKSSYIDYSMSVIVSRALPDVRDGFKPVHRRILYGMMELGNTSDKPYKKSARIVGEVLGKYHPHGDSSVYFAMVRMAQEWAMRYPLVDGQGNFGSVDGDSPAAMRYTEARLNKLGEAMMDDLYKETVDFEPNFDNTLVEPKVMPTRIPNLLVNGASGIAVGMATNMPPHNLSEVIEACEAYIDNPEITVEELMEFVKAPDFPTGGFIYGVSGVREAYLTGRGRVIMRAKAEIESGQTHDKIVITEIPYNVNKAELIKYIADLVNDKKIEGISNANDESDRDGMRIVIDIKRDANASVVLNKLYKMTALQTSFGVNNVALVHGRPKTLNLRDLIKYFIEHRHEVVIRRTQFDLRKAKERAHILEGLIIASDNIDEVIRIIRAAKTPNDAIAGLIERFNLTEIQSRAIVEMRLRQLTGLMQDQLHAEYEEIMKQIAYLESILADDEVCRQVMKDELLEVKTKYGDERRSEIVYSSEEFNPEDFYADDQMIITISHMGYIKRTPLTEFRAQNRGGVGSKGTETRDEDFVEHIYPATMHNTMMFFTQKGKCYWLKVYEIPEGTKNSKGRAIQNLLNIDSDDNVTAYLRVKSLEDSEFINSHYVLFCTKKGVIKKTLLEQYSRPRQNGVNAITIREDDSVIEVRMTNGNNEIIIANRNGRAIRFHEAAVRVMGRTATGVRGITLDNDGQDEVVGMICIKDLETESVMVVSEQGYGKRSEIEDYRKTNRGGKGVKTMNITEKTGKLVTIKSVTDENDLMIINKSGITIRLKVADVRIMGRATQGVRLINLEKRNDQIGSVCKVMTESLEDEIPAEEAEGTIVSDPNADAPDIDDAADVNENESNNEIEE</sequence>
<protein>
    <recommendedName>
        <fullName evidence="8">DNA gyrase subunit A</fullName>
        <ecNumber evidence="8">5.6.2.2</ecNumber>
    </recommendedName>
</protein>
<evidence type="ECO:0000313" key="15">
    <source>
        <dbReference type="Proteomes" id="UP000283369"/>
    </source>
</evidence>
<feature type="active site" description="O-(5'-phospho-DNA)-tyrosine intermediate" evidence="8 9">
    <location>
        <position position="121"/>
    </location>
</feature>
<dbReference type="InterPro" id="IPR013757">
    <property type="entry name" value="Topo_IIA_A_a_sf"/>
</dbReference>
<dbReference type="SMART" id="SM00434">
    <property type="entry name" value="TOP4c"/>
    <property type="match status" value="1"/>
</dbReference>
<evidence type="ECO:0000256" key="10">
    <source>
        <dbReference type="SAM" id="MobiDB-lite"/>
    </source>
</evidence>
<dbReference type="SUPFAM" id="SSF101904">
    <property type="entry name" value="GyrA/ParC C-terminal domain-like"/>
    <property type="match status" value="1"/>
</dbReference>
<dbReference type="GO" id="GO:0006261">
    <property type="term" value="P:DNA-templated DNA replication"/>
    <property type="evidence" value="ECO:0007669"/>
    <property type="project" value="UniProtKB-UniRule"/>
</dbReference>
<evidence type="ECO:0000256" key="6">
    <source>
        <dbReference type="ARBA" id="ARBA00023125"/>
    </source>
</evidence>
<evidence type="ECO:0000313" key="16">
    <source>
        <dbReference type="Proteomes" id="UP000327007"/>
    </source>
</evidence>
<gene>
    <name evidence="8 12" type="primary">gyrA</name>
    <name evidence="14" type="ORF">DWW25_24935</name>
    <name evidence="12" type="ORF">F6S82_26325</name>
    <name evidence="13" type="ORF">GAZ26_19145</name>
</gene>
<dbReference type="EMBL" id="WDCG01000025">
    <property type="protein sequence ID" value="KAB6420550.1"/>
    <property type="molecule type" value="Genomic_DNA"/>
</dbReference>
<comment type="function">
    <text evidence="8">A type II topoisomerase that negatively supercoils closed circular double-stranded (ds) DNA in an ATP-dependent manner to modulate DNA topology and maintain chromosomes in an underwound state. Negative supercoiling favors strand separation, and DNA replication, transcription, recombination and repair, all of which involve strand separation. Also able to catalyze the interconversion of other topological isomers of dsDNA rings, including catenanes and knotted rings. Type II topoisomerases break and join 2 DNA strands simultaneously in an ATP-dependent manner.</text>
</comment>
<evidence type="ECO:0000313" key="13">
    <source>
        <dbReference type="EMBL" id="KAB6420550.1"/>
    </source>
</evidence>
<dbReference type="Gene3D" id="3.90.199.10">
    <property type="entry name" value="Topoisomerase II, domain 5"/>
    <property type="match status" value="1"/>
</dbReference>
<evidence type="ECO:0000256" key="9">
    <source>
        <dbReference type="PROSITE-ProRule" id="PRU01384"/>
    </source>
</evidence>
<evidence type="ECO:0000256" key="4">
    <source>
        <dbReference type="ARBA" id="ARBA00022840"/>
    </source>
</evidence>
<proteinExistence type="inferred from homology"/>
<dbReference type="Gene3D" id="1.10.268.10">
    <property type="entry name" value="Topoisomerase, domain 3"/>
    <property type="match status" value="1"/>
</dbReference>
<comment type="catalytic activity">
    <reaction evidence="1 8 9">
        <text>ATP-dependent breakage, passage and rejoining of double-stranded DNA.</text>
        <dbReference type="EC" id="5.6.2.2"/>
    </reaction>
</comment>
<dbReference type="GO" id="GO:0005694">
    <property type="term" value="C:chromosome"/>
    <property type="evidence" value="ECO:0007669"/>
    <property type="project" value="InterPro"/>
</dbReference>
<keyword evidence="7 8" id="KW-0413">Isomerase</keyword>
<dbReference type="InterPro" id="IPR002205">
    <property type="entry name" value="Topo_IIA_dom_A"/>
</dbReference>
<dbReference type="EMBL" id="VYQC01000031">
    <property type="protein sequence ID" value="KAA9034576.1"/>
    <property type="molecule type" value="Genomic_DNA"/>
</dbReference>
<feature type="compositionally biased region" description="Acidic residues" evidence="10">
    <location>
        <begin position="839"/>
        <end position="858"/>
    </location>
</feature>
<keyword evidence="4 8" id="KW-0067">ATP-binding</keyword>
<dbReference type="GO" id="GO:0034335">
    <property type="term" value="F:DNA negative supercoiling activity"/>
    <property type="evidence" value="ECO:0007669"/>
    <property type="project" value="UniProtKB-ARBA"/>
</dbReference>
<dbReference type="GO" id="GO:0006265">
    <property type="term" value="P:DNA topological change"/>
    <property type="evidence" value="ECO:0007669"/>
    <property type="project" value="UniProtKB-UniRule"/>
</dbReference>
<evidence type="ECO:0000256" key="8">
    <source>
        <dbReference type="HAMAP-Rule" id="MF_01897"/>
    </source>
</evidence>
<dbReference type="Pfam" id="PF03989">
    <property type="entry name" value="DNA_gyraseA_C"/>
    <property type="match status" value="6"/>
</dbReference>
<comment type="miscellaneous">
    <text evidence="8">Few gyrases are as efficient as E.coli at forming negative supercoils. Not all organisms have 2 type II topoisomerases; in organisms with a single type II topoisomerase this enzyme also has to decatenate newly replicated chromosomes.</text>
</comment>
<reference evidence="16" key="1">
    <citation type="journal article" date="2018" name="J. Anim. Genet.">
        <title>Acquired interbacterial defense systems protect against interspecies antagonism in the human gut microbiome.</title>
        <authorList>
            <person name="Ross B.D."/>
            <person name="Verster A.J."/>
            <person name="Radey M.C."/>
            <person name="Schmidtke D.T."/>
            <person name="Pope C.E."/>
            <person name="Hoffman L.R."/>
            <person name="Hajjar A."/>
            <person name="Peterson S.B."/>
            <person name="Borenstein E."/>
            <person name="Mougous J."/>
        </authorList>
    </citation>
    <scope>NUCLEOTIDE SEQUENCE [LARGE SCALE GENOMIC DNA]</scope>
    <source>
        <strain evidence="16">H204</strain>
    </source>
</reference>
<evidence type="ECO:0000313" key="14">
    <source>
        <dbReference type="EMBL" id="RGV03697.1"/>
    </source>
</evidence>
<comment type="subcellular location">
    <subcellularLocation>
        <location evidence="8">Cytoplasm</location>
    </subcellularLocation>
</comment>
<dbReference type="Proteomes" id="UP000283369">
    <property type="component" value="Unassembled WGS sequence"/>
</dbReference>
<dbReference type="FunFam" id="3.30.1360.40:FF:000002">
    <property type="entry name" value="DNA gyrase subunit A"/>
    <property type="match status" value="1"/>
</dbReference>
<comment type="similarity">
    <text evidence="2 8">Belongs to the type II topoisomerase GyrA/ParC subunit family.</text>
</comment>
<dbReference type="NCBIfam" id="NF004043">
    <property type="entry name" value="PRK05560.1"/>
    <property type="match status" value="1"/>
</dbReference>
<dbReference type="Proteomes" id="UP000471447">
    <property type="component" value="Unassembled WGS sequence"/>
</dbReference>
<dbReference type="NCBIfam" id="TIGR01063">
    <property type="entry name" value="gyrA"/>
    <property type="match status" value="1"/>
</dbReference>
<accession>A0A412VEE6</accession>
<name>A0A412VEE6_9BACE</name>
<dbReference type="FunFam" id="1.10.268.10:FF:000001">
    <property type="entry name" value="DNA gyrase subunit A"/>
    <property type="match status" value="1"/>
</dbReference>
<dbReference type="GO" id="GO:0009330">
    <property type="term" value="C:DNA topoisomerase type II (double strand cut, ATP-hydrolyzing) complex"/>
    <property type="evidence" value="ECO:0007669"/>
    <property type="project" value="TreeGrafter"/>
</dbReference>
<evidence type="ECO:0000256" key="2">
    <source>
        <dbReference type="ARBA" id="ARBA00008263"/>
    </source>
</evidence>
<comment type="caution">
    <text evidence="14">The sequence shown here is derived from an EMBL/GenBank/DDBJ whole genome shotgun (WGS) entry which is preliminary data.</text>
</comment>
<dbReference type="GO" id="GO:0005737">
    <property type="term" value="C:cytoplasm"/>
    <property type="evidence" value="ECO:0007669"/>
    <property type="project" value="UniProtKB-SubCell"/>
</dbReference>
<dbReference type="RefSeq" id="WP_004314508.1">
    <property type="nucleotide sequence ID" value="NZ_BAABZH010000001.1"/>
</dbReference>
<dbReference type="Gene3D" id="3.30.1360.40">
    <property type="match status" value="1"/>
</dbReference>
<evidence type="ECO:0000256" key="5">
    <source>
        <dbReference type="ARBA" id="ARBA00023029"/>
    </source>
</evidence>
<dbReference type="InterPro" id="IPR005743">
    <property type="entry name" value="GyrA"/>
</dbReference>
<feature type="region of interest" description="Disordered" evidence="10">
    <location>
        <begin position="821"/>
        <end position="858"/>
    </location>
</feature>
<keyword evidence="6 8" id="KW-0238">DNA-binding</keyword>
<evidence type="ECO:0000313" key="12">
    <source>
        <dbReference type="EMBL" id="KAA9034576.1"/>
    </source>
</evidence>
<dbReference type="FunFam" id="3.90.199.10:FF:000001">
    <property type="entry name" value="DNA gyrase subunit A"/>
    <property type="match status" value="1"/>
</dbReference>